<organism evidence="11 12">
    <name type="scientific">Mesobacillus campisalis</name>
    <dbReference type="NCBI Taxonomy" id="1408103"/>
    <lineage>
        <taxon>Bacteria</taxon>
        <taxon>Bacillati</taxon>
        <taxon>Bacillota</taxon>
        <taxon>Bacilli</taxon>
        <taxon>Bacillales</taxon>
        <taxon>Bacillaceae</taxon>
        <taxon>Mesobacillus</taxon>
    </lineage>
</organism>
<dbReference type="GO" id="GO:0046872">
    <property type="term" value="F:metal ion binding"/>
    <property type="evidence" value="ECO:0007669"/>
    <property type="project" value="UniProtKB-KW"/>
</dbReference>
<feature type="binding site" evidence="9">
    <location>
        <position position="258"/>
    </location>
    <ligand>
        <name>K(+)</name>
        <dbReference type="ChEBI" id="CHEBI:29103"/>
    </ligand>
</feature>
<dbReference type="EMBL" id="LAYY01000032">
    <property type="protein sequence ID" value="KKK36406.1"/>
    <property type="molecule type" value="Genomic_DNA"/>
</dbReference>
<feature type="domain" description="Carbohydrate kinase PfkB" evidence="10">
    <location>
        <begin position="1"/>
        <end position="270"/>
    </location>
</feature>
<comment type="subunit">
    <text evidence="9">Homodimer.</text>
</comment>
<feature type="binding site" evidence="9">
    <location>
        <position position="261"/>
    </location>
    <ligand>
        <name>K(+)</name>
        <dbReference type="ChEBI" id="CHEBI:29103"/>
    </ligand>
</feature>
<keyword evidence="6 9" id="KW-0460">Magnesium</keyword>
<dbReference type="PRINTS" id="PR00990">
    <property type="entry name" value="RIBOKINASE"/>
</dbReference>
<dbReference type="AlphaFoldDB" id="A0A0M2SRU7"/>
<dbReference type="InterPro" id="IPR002139">
    <property type="entry name" value="Ribo/fructo_kinase"/>
</dbReference>
<evidence type="ECO:0000256" key="6">
    <source>
        <dbReference type="ARBA" id="ARBA00022842"/>
    </source>
</evidence>
<evidence type="ECO:0000313" key="12">
    <source>
        <dbReference type="Proteomes" id="UP000034166"/>
    </source>
</evidence>
<evidence type="ECO:0000256" key="4">
    <source>
        <dbReference type="ARBA" id="ARBA00022777"/>
    </source>
</evidence>
<dbReference type="PANTHER" id="PTHR10584:SF166">
    <property type="entry name" value="RIBOKINASE"/>
    <property type="match status" value="1"/>
</dbReference>
<dbReference type="HAMAP" id="MF_01987">
    <property type="entry name" value="Ribokinase"/>
    <property type="match status" value="1"/>
</dbReference>
<dbReference type="Gene3D" id="3.40.1190.20">
    <property type="match status" value="1"/>
</dbReference>
<comment type="similarity">
    <text evidence="9">Belongs to the carbohydrate kinase PfkB family. Deoxyribokinase subfamily.</text>
</comment>
<keyword evidence="7 9" id="KW-0630">Potassium</keyword>
<keyword evidence="3 9" id="KW-0547">Nucleotide-binding</keyword>
<dbReference type="PATRIC" id="fig|1408103.3.peg.4317"/>
<dbReference type="NCBIfam" id="TIGR02152">
    <property type="entry name" value="D_ribokin_bact"/>
    <property type="match status" value="1"/>
</dbReference>
<keyword evidence="9" id="KW-0963">Cytoplasm</keyword>
<feature type="binding site" evidence="9">
    <location>
        <begin position="227"/>
        <end position="228"/>
    </location>
    <ligand>
        <name>ATP</name>
        <dbReference type="ChEBI" id="CHEBI:30616"/>
    </ligand>
</feature>
<evidence type="ECO:0000313" key="11">
    <source>
        <dbReference type="EMBL" id="KKK36406.1"/>
    </source>
</evidence>
<gene>
    <name evidence="9" type="primary">deoK</name>
    <name evidence="11" type="ORF">WQ57_19500</name>
</gene>
<proteinExistence type="inferred from homology"/>
<feature type="binding site" evidence="9">
    <location>
        <begin position="28"/>
        <end position="32"/>
    </location>
    <ligand>
        <name>substrate</name>
    </ligand>
</feature>
<feature type="site" description="Important for substrate specificity" evidence="9">
    <location>
        <position position="1"/>
    </location>
</feature>
<feature type="binding site" evidence="9">
    <location>
        <position position="172"/>
    </location>
    <ligand>
        <name>ATP</name>
        <dbReference type="ChEBI" id="CHEBI:30616"/>
    </ligand>
</feature>
<keyword evidence="2 9" id="KW-0479">Metal-binding</keyword>
<sequence length="279" mass="29894">MDLVTTVDRFPKKGETLQGNAFSTIFGGKGANQAVAAARLEREVHMIGRVGDDAFGSEYLGHLKQEGIHCENVKMVKGVPTGTALITVAERDNTIVIVSGANDHMTGDETEEASDVLEQCNVLLVQLEIPFSGVEKAMQIAKKAGSIIILNPAPYVEWPEHWWQLVDYVTPNEHEAAAMRNSAHFRQEYEQKLIVTEGSKGASYIQHGERKIVPAPAVEVKDTTGAGDTFNGVFAAGLDEGMAIGEAVERAVVAASLSVTAFGAQSGMPAKGQLEKFLG</sequence>
<comment type="catalytic activity">
    <reaction evidence="9">
        <text>2-deoxy-D-ribose + ATP = 2-deoxy-D-ribose 5-phosphate + ADP + H(+)</text>
        <dbReference type="Rhea" id="RHEA:30871"/>
        <dbReference type="ChEBI" id="CHEBI:15378"/>
        <dbReference type="ChEBI" id="CHEBI:30616"/>
        <dbReference type="ChEBI" id="CHEBI:62877"/>
        <dbReference type="ChEBI" id="CHEBI:90761"/>
        <dbReference type="ChEBI" id="CHEBI:456216"/>
        <dbReference type="EC" id="2.7.1.229"/>
    </reaction>
</comment>
<evidence type="ECO:0000256" key="3">
    <source>
        <dbReference type="ARBA" id="ARBA00022741"/>
    </source>
</evidence>
<protein>
    <recommendedName>
        <fullName evidence="9">Deoxyribokinase</fullName>
        <shortName evidence="9">dRK</shortName>
        <ecNumber evidence="9">2.7.1.229</ecNumber>
    </recommendedName>
    <alternativeName>
        <fullName evidence="9">ATP:2-deoxy-D-ribose 5-phosphotransferase</fullName>
    </alternativeName>
</protein>
<dbReference type="InterPro" id="IPR011611">
    <property type="entry name" value="PfkB_dom"/>
</dbReference>
<feature type="binding site" evidence="9">
    <location>
        <position position="228"/>
    </location>
    <ligand>
        <name>substrate</name>
    </ligand>
</feature>
<keyword evidence="4 9" id="KW-0418">Kinase</keyword>
<evidence type="ECO:0000256" key="8">
    <source>
        <dbReference type="ARBA" id="ARBA00023277"/>
    </source>
</evidence>
<keyword evidence="5 9" id="KW-0067">ATP-binding</keyword>
<feature type="active site" description="Proton acceptor" evidence="9">
    <location>
        <position position="228"/>
    </location>
</feature>
<accession>A0A0M2SRU7</accession>
<feature type="binding site" evidence="9">
    <location>
        <begin position="196"/>
        <end position="201"/>
    </location>
    <ligand>
        <name>ATP</name>
        <dbReference type="ChEBI" id="CHEBI:30616"/>
    </ligand>
</feature>
<comment type="subcellular location">
    <subcellularLocation>
        <location evidence="9">Cytoplasm</location>
    </subcellularLocation>
</comment>
<keyword evidence="12" id="KW-1185">Reference proteome</keyword>
<dbReference type="GO" id="GO:0005829">
    <property type="term" value="C:cytosol"/>
    <property type="evidence" value="ECO:0007669"/>
    <property type="project" value="TreeGrafter"/>
</dbReference>
<dbReference type="InterPro" id="IPR011877">
    <property type="entry name" value="Ribokinase"/>
</dbReference>
<dbReference type="GO" id="GO:0004747">
    <property type="term" value="F:ribokinase activity"/>
    <property type="evidence" value="ECO:0007669"/>
    <property type="project" value="UniProtKB-UniRule"/>
</dbReference>
<dbReference type="SUPFAM" id="SSF53613">
    <property type="entry name" value="Ribokinase-like"/>
    <property type="match status" value="1"/>
</dbReference>
<feature type="binding site" evidence="9">
    <location>
        <position position="128"/>
    </location>
    <ligand>
        <name>substrate</name>
    </ligand>
</feature>
<evidence type="ECO:0000256" key="7">
    <source>
        <dbReference type="ARBA" id="ARBA00022958"/>
    </source>
</evidence>
<dbReference type="Proteomes" id="UP000034166">
    <property type="component" value="Unassembled WGS sequence"/>
</dbReference>
<dbReference type="Pfam" id="PF00294">
    <property type="entry name" value="PfkB"/>
    <property type="match status" value="1"/>
</dbReference>
<keyword evidence="8 9" id="KW-0119">Carbohydrate metabolism</keyword>
<comment type="caution">
    <text evidence="11">The sequence shown here is derived from an EMBL/GenBank/DDBJ whole genome shotgun (WGS) entry which is preliminary data.</text>
</comment>
<dbReference type="UniPathway" id="UPA00916">
    <property type="reaction ID" value="UER00889"/>
</dbReference>
<comment type="cofactor">
    <cofactor evidence="9">
        <name>Mg(2+)</name>
        <dbReference type="ChEBI" id="CHEBI:18420"/>
    </cofactor>
</comment>
<evidence type="ECO:0000259" key="10">
    <source>
        <dbReference type="Pfam" id="PF00294"/>
    </source>
</evidence>
<dbReference type="PANTHER" id="PTHR10584">
    <property type="entry name" value="SUGAR KINASE"/>
    <property type="match status" value="1"/>
</dbReference>
<feature type="binding site" evidence="9">
    <location>
        <position position="224"/>
    </location>
    <ligand>
        <name>K(+)</name>
        <dbReference type="ChEBI" id="CHEBI:29103"/>
    </ligand>
</feature>
<evidence type="ECO:0000256" key="5">
    <source>
        <dbReference type="ARBA" id="ARBA00022840"/>
    </source>
</evidence>
<feature type="binding site" evidence="9">
    <location>
        <position position="222"/>
    </location>
    <ligand>
        <name>K(+)</name>
        <dbReference type="ChEBI" id="CHEBI:29103"/>
    </ligand>
</feature>
<reference evidence="11 12" key="1">
    <citation type="submission" date="2015-04" db="EMBL/GenBank/DDBJ databases">
        <title>Taxonomic description and genome sequence of Bacillus campisalis sp. nov., a novel member of the genus Bacillus isolated from solar saltern.</title>
        <authorList>
            <person name="Mathan Kumar R."/>
            <person name="Kaur G."/>
            <person name="Kumar A."/>
            <person name="Singh N.K."/>
            <person name="Kaur N."/>
            <person name="Kumar N."/>
            <person name="Mayilraj S."/>
        </authorList>
    </citation>
    <scope>NUCLEOTIDE SEQUENCE [LARGE SCALE GENOMIC DNA]</scope>
    <source>
        <strain evidence="11 12">SA2-6</strain>
    </source>
</reference>
<dbReference type="GO" id="GO:0019303">
    <property type="term" value="P:D-ribose catabolic process"/>
    <property type="evidence" value="ECO:0007669"/>
    <property type="project" value="UniProtKB-UniPathway"/>
</dbReference>
<dbReference type="GO" id="GO:0005524">
    <property type="term" value="F:ATP binding"/>
    <property type="evidence" value="ECO:0007669"/>
    <property type="project" value="UniProtKB-UniRule"/>
</dbReference>
<dbReference type="CDD" id="cd01174">
    <property type="entry name" value="ribokinase"/>
    <property type="match status" value="1"/>
</dbReference>
<comment type="function">
    <text evidence="9">Catalyzes the ATP-dependent phosphorylation of 2-deoxy-D-ribose to 2-deoxy-D-ribose 5-phosphate (dRib-5P), allowing the use of deoxyribose as the sole carbon source.</text>
</comment>
<name>A0A0M2SRU7_9BACI</name>
<keyword evidence="1 9" id="KW-0808">Transferase</keyword>
<dbReference type="InterPro" id="IPR029056">
    <property type="entry name" value="Ribokinase-like"/>
</dbReference>
<evidence type="ECO:0000256" key="9">
    <source>
        <dbReference type="HAMAP-Rule" id="MF_01987"/>
    </source>
</evidence>
<evidence type="ECO:0000256" key="1">
    <source>
        <dbReference type="ARBA" id="ARBA00022679"/>
    </source>
</evidence>
<dbReference type="EC" id="2.7.1.229" evidence="9"/>
<evidence type="ECO:0000256" key="2">
    <source>
        <dbReference type="ARBA" id="ARBA00022723"/>
    </source>
</evidence>
<comment type="caution">
    <text evidence="9">Lacks conserved residue(s) required for the propagation of feature annotation.</text>
</comment>
<feature type="binding site" evidence="9">
    <location>
        <position position="263"/>
    </location>
    <ligand>
        <name>K(+)</name>
        <dbReference type="ChEBI" id="CHEBI:29103"/>
    </ligand>
</feature>